<dbReference type="AlphaFoldDB" id="A0AB37IFE5"/>
<evidence type="ECO:0000313" key="2">
    <source>
        <dbReference type="Proteomes" id="UP000253498"/>
    </source>
</evidence>
<gene>
    <name evidence="1" type="ORF">EB03_01314</name>
</gene>
<organism evidence="1 2">
    <name type="scientific">Enterococcus hirae</name>
    <dbReference type="NCBI Taxonomy" id="1354"/>
    <lineage>
        <taxon>Bacteria</taxon>
        <taxon>Bacillati</taxon>
        <taxon>Bacillota</taxon>
        <taxon>Bacilli</taxon>
        <taxon>Lactobacillales</taxon>
        <taxon>Enterococcaceae</taxon>
        <taxon>Enterococcus</taxon>
    </lineage>
</organism>
<protein>
    <submittedName>
        <fullName evidence="1">Uncharacterized protein</fullName>
    </submittedName>
</protein>
<name>A0AB37IFE5_ENTHR</name>
<dbReference type="RefSeq" id="WP_179293190.1">
    <property type="nucleotide sequence ID" value="NZ_JBFCRC010000017.1"/>
</dbReference>
<proteinExistence type="predicted"/>
<reference evidence="1 2" key="1">
    <citation type="submission" date="2015-06" db="EMBL/GenBank/DDBJ databases">
        <title>The Genome Sequence of Enterococcus hirae 88EA1.</title>
        <authorList>
            <consortium name="The Broad Institute Genomics Platform"/>
            <consortium name="The Broad Institute Genome Sequencing Center for Infectious Disease"/>
            <person name="Earl A.M."/>
            <person name="Van Tyne D."/>
            <person name="Lebreton F."/>
            <person name="Saavedra J.T."/>
            <person name="Gilmore M.S."/>
            <person name="Manson McGuire A."/>
            <person name="Clock S."/>
            <person name="Crupain M."/>
            <person name="Rangan U."/>
            <person name="Young S."/>
            <person name="Abouelleil A."/>
            <person name="Cao P."/>
            <person name="Chapman S.B."/>
            <person name="Griggs A."/>
            <person name="Priest M."/>
            <person name="Shea T."/>
            <person name="Wortman J."/>
            <person name="Nusbaum C."/>
            <person name="Birren B."/>
        </authorList>
    </citation>
    <scope>NUCLEOTIDE SEQUENCE [LARGE SCALE GENOMIC DNA]</scope>
    <source>
        <strain evidence="1 2">88EA1</strain>
    </source>
</reference>
<comment type="caution">
    <text evidence="1">The sequence shown here is derived from an EMBL/GenBank/DDBJ whole genome shotgun (WGS) entry which is preliminary data.</text>
</comment>
<evidence type="ECO:0000313" key="1">
    <source>
        <dbReference type="EMBL" id="RBT68190.1"/>
    </source>
</evidence>
<sequence length="52" mass="6085">MEKFTCQECGNKFTKSELDIEFYSEGEYYCQACSSFLLECGQDAIDPHWDED</sequence>
<dbReference type="Proteomes" id="UP000253498">
    <property type="component" value="Unassembled WGS sequence"/>
</dbReference>
<accession>A0AB37IFE5</accession>
<dbReference type="EMBL" id="LESJ01000005">
    <property type="protein sequence ID" value="RBT68190.1"/>
    <property type="molecule type" value="Genomic_DNA"/>
</dbReference>